<dbReference type="RefSeq" id="WP_036766244.1">
    <property type="nucleotide sequence ID" value="NZ_PYOG01000038.1"/>
</dbReference>
<name>A0A2T3Q8C4_PHODM</name>
<dbReference type="Proteomes" id="UP000251647">
    <property type="component" value="Unassembled WGS sequence"/>
</dbReference>
<organism evidence="1 2">
    <name type="scientific">Photobacterium damselae</name>
    <dbReference type="NCBI Taxonomy" id="38293"/>
    <lineage>
        <taxon>Bacteria</taxon>
        <taxon>Pseudomonadati</taxon>
        <taxon>Pseudomonadota</taxon>
        <taxon>Gammaproteobacteria</taxon>
        <taxon>Vibrionales</taxon>
        <taxon>Vibrionaceae</taxon>
        <taxon>Photobacterium</taxon>
    </lineage>
</organism>
<dbReference type="EMBL" id="UATL01000008">
    <property type="protein sequence ID" value="SPY46030.1"/>
    <property type="molecule type" value="Genomic_DNA"/>
</dbReference>
<dbReference type="OrthoDB" id="9966616at2"/>
<reference evidence="1 2" key="1">
    <citation type="submission" date="2018-06" db="EMBL/GenBank/DDBJ databases">
        <authorList>
            <consortium name="Pathogen Informatics"/>
            <person name="Doyle S."/>
        </authorList>
    </citation>
    <scope>NUCLEOTIDE SEQUENCE [LARGE SCALE GENOMIC DNA]</scope>
    <source>
        <strain evidence="1 2">NCTC11647</strain>
    </source>
</reference>
<evidence type="ECO:0000313" key="1">
    <source>
        <dbReference type="EMBL" id="SPY46030.1"/>
    </source>
</evidence>
<accession>A0A2T3Q8C4</accession>
<evidence type="ECO:0000313" key="2">
    <source>
        <dbReference type="Proteomes" id="UP000251647"/>
    </source>
</evidence>
<sequence length="153" mass="17576">MPSELARCTFELVKASSSNNVPTIISLISLAITVIGWIVVYRLELSSNRKVERNKSIDQLDESLFNLGQFASELGDKQFCNSDYQKALAMFMKIRNICDRINQLDKTTVNPKEQLRELKKLTTDDLFYNDRNAVVSQILRVQIVLSKHYIKSM</sequence>
<protein>
    <submittedName>
        <fullName evidence="1">Uncharacterized protein</fullName>
    </submittedName>
</protein>
<proteinExistence type="predicted"/>
<dbReference type="AlphaFoldDB" id="A0A2T3Q8C4"/>
<gene>
    <name evidence="1" type="ORF">NCTC11647_04376</name>
</gene>